<feature type="domain" description="Amidohydrolase-related" evidence="4">
    <location>
        <begin position="53"/>
        <end position="345"/>
    </location>
</feature>
<gene>
    <name evidence="5" type="ORF">SEUCBS140593_001605</name>
</gene>
<evidence type="ECO:0000313" key="6">
    <source>
        <dbReference type="Proteomes" id="UP001642482"/>
    </source>
</evidence>
<keyword evidence="2 3" id="KW-0456">Lyase</keyword>
<dbReference type="InterPro" id="IPR006680">
    <property type="entry name" value="Amidohydro-rel"/>
</dbReference>
<accession>A0ABP0AZL0</accession>
<protein>
    <recommendedName>
        <fullName evidence="4">Amidohydrolase-related domain-containing protein</fullName>
    </recommendedName>
</protein>
<dbReference type="EMBL" id="CAWUHD010000009">
    <property type="protein sequence ID" value="CAK7212740.1"/>
    <property type="molecule type" value="Genomic_DNA"/>
</dbReference>
<keyword evidence="6" id="KW-1185">Reference proteome</keyword>
<sequence length="349" mass="38797">MRGTIAIEEAVLDPTGTERNARDAALYAPQYGSAGINVANVNHPLTAALLDIHKTRLAQMDAEGVEYMLLSLTSPGPQGVSDAAEARTLATTANDWLSAEAKKEPTRFGALASLSMHDPAEAAQELTRAVRELGMFGAILNDFQSVPDQGDGLDGRRYFDEPEFDVFWSTVQDLDVPVYMHPRYATGRDLNVATGKYAKRTQLLGAGVQFHLDLSFHIYAICSSGIFDRFPKVQLVAGHLGEGIPFNLVRADHWYNKPVKRATRPSKQDYKYYFTHNVSITTSGNFSTQGLKFCVNEIGVDRCLYSIDYPYDSIKVAQDWWKSVDLPEQDKELIGRNNAIKLFKLPLEL</sequence>
<evidence type="ECO:0000256" key="1">
    <source>
        <dbReference type="ARBA" id="ARBA00022793"/>
    </source>
</evidence>
<name>A0ABP0AZL0_9PEZI</name>
<proteinExistence type="inferred from homology"/>
<dbReference type="InterPro" id="IPR032465">
    <property type="entry name" value="ACMSD"/>
</dbReference>
<comment type="caution">
    <text evidence="5">The sequence shown here is derived from an EMBL/GenBank/DDBJ whole genome shotgun (WGS) entry which is preliminary data.</text>
</comment>
<comment type="similarity">
    <text evidence="3">Belongs to the metallo-dependent hydrolases superfamily.</text>
</comment>
<dbReference type="Gene3D" id="3.20.20.140">
    <property type="entry name" value="Metal-dependent hydrolases"/>
    <property type="match status" value="1"/>
</dbReference>
<dbReference type="Proteomes" id="UP001642482">
    <property type="component" value="Unassembled WGS sequence"/>
</dbReference>
<evidence type="ECO:0000256" key="2">
    <source>
        <dbReference type="ARBA" id="ARBA00023239"/>
    </source>
</evidence>
<dbReference type="PANTHER" id="PTHR21240:SF31">
    <property type="entry name" value="AMIDOHYDROLASE FAMILY PROTEIN (AFU_ORTHOLOGUE AFUA_7G05840)"/>
    <property type="match status" value="1"/>
</dbReference>
<evidence type="ECO:0000313" key="5">
    <source>
        <dbReference type="EMBL" id="CAK7212740.1"/>
    </source>
</evidence>
<organism evidence="5 6">
    <name type="scientific">Sporothrix eucalyptigena</name>
    <dbReference type="NCBI Taxonomy" id="1812306"/>
    <lineage>
        <taxon>Eukaryota</taxon>
        <taxon>Fungi</taxon>
        <taxon>Dikarya</taxon>
        <taxon>Ascomycota</taxon>
        <taxon>Pezizomycotina</taxon>
        <taxon>Sordariomycetes</taxon>
        <taxon>Sordariomycetidae</taxon>
        <taxon>Ophiostomatales</taxon>
        <taxon>Ophiostomataceae</taxon>
        <taxon>Sporothrix</taxon>
    </lineage>
</organism>
<dbReference type="SUPFAM" id="SSF51556">
    <property type="entry name" value="Metallo-dependent hydrolases"/>
    <property type="match status" value="1"/>
</dbReference>
<evidence type="ECO:0000259" key="4">
    <source>
        <dbReference type="Pfam" id="PF04909"/>
    </source>
</evidence>
<dbReference type="Pfam" id="PF04909">
    <property type="entry name" value="Amidohydro_2"/>
    <property type="match status" value="1"/>
</dbReference>
<reference evidence="5 6" key="1">
    <citation type="submission" date="2024-01" db="EMBL/GenBank/DDBJ databases">
        <authorList>
            <person name="Allen C."/>
            <person name="Tagirdzhanova G."/>
        </authorList>
    </citation>
    <scope>NUCLEOTIDE SEQUENCE [LARGE SCALE GENOMIC DNA]</scope>
</reference>
<keyword evidence="1 3" id="KW-0210">Decarboxylase</keyword>
<dbReference type="PANTHER" id="PTHR21240">
    <property type="entry name" value="2-AMINO-3-CARBOXYLMUCONATE-6-SEMIALDEHYDE DECARBOXYLASE"/>
    <property type="match status" value="1"/>
</dbReference>
<dbReference type="InterPro" id="IPR032466">
    <property type="entry name" value="Metal_Hydrolase"/>
</dbReference>
<evidence type="ECO:0000256" key="3">
    <source>
        <dbReference type="RuleBase" id="RU366045"/>
    </source>
</evidence>